<dbReference type="AlphaFoldDB" id="A0A231VE34"/>
<gene>
    <name evidence="3" type="ORF">CE561_10630</name>
    <name evidence="2" type="ORF">Thert_03113</name>
</gene>
<sequence length="130" mass="14033">MKGKVQNYDNRILNIPGIIIGLLVSYIITLAFFIVYALILTYTPLSELTLPTLTMLITIIGIVLAGAIAARHTRSKGWLNGGLAGLLYVLIMLFLGTYFLKEVGLTSDIALKLLWGIILGAIGGMIGINL</sequence>
<feature type="transmembrane region" description="Helical" evidence="1">
    <location>
        <begin position="12"/>
        <end position="42"/>
    </location>
</feature>
<dbReference type="EMBL" id="CP016893">
    <property type="protein sequence ID" value="AST58885.1"/>
    <property type="molecule type" value="Genomic_DNA"/>
</dbReference>
<keyword evidence="1" id="KW-0472">Membrane</keyword>
<accession>A0A231VE34</accession>
<feature type="transmembrane region" description="Helical" evidence="1">
    <location>
        <begin position="77"/>
        <end position="97"/>
    </location>
</feature>
<feature type="transmembrane region" description="Helical" evidence="1">
    <location>
        <begin position="109"/>
        <end position="128"/>
    </location>
</feature>
<evidence type="ECO:0000313" key="4">
    <source>
        <dbReference type="Proteomes" id="UP000214975"/>
    </source>
</evidence>
<proteinExistence type="predicted"/>
<evidence type="ECO:0000313" key="5">
    <source>
        <dbReference type="Proteomes" id="UP000215301"/>
    </source>
</evidence>
<dbReference type="Proteomes" id="UP000215301">
    <property type="component" value="Unassembled WGS sequence"/>
</dbReference>
<evidence type="ECO:0000256" key="1">
    <source>
        <dbReference type="SAM" id="Phobius"/>
    </source>
</evidence>
<organism evidence="3 5">
    <name type="scientific">Thermoanaerobacterium thermosaccharolyticum</name>
    <name type="common">Clostridium thermosaccharolyticum</name>
    <dbReference type="NCBI Taxonomy" id="1517"/>
    <lineage>
        <taxon>Bacteria</taxon>
        <taxon>Bacillati</taxon>
        <taxon>Bacillota</taxon>
        <taxon>Clostridia</taxon>
        <taxon>Thermoanaerobacterales</taxon>
        <taxon>Thermoanaerobacteraceae</taxon>
        <taxon>Thermoanaerobacterium</taxon>
    </lineage>
</organism>
<keyword evidence="1" id="KW-0812">Transmembrane</keyword>
<dbReference type="RefSeq" id="WP_015311724.1">
    <property type="nucleotide sequence ID" value="NZ_CP016893.1"/>
</dbReference>
<dbReference type="Pfam" id="PF12670">
    <property type="entry name" value="DUF3792"/>
    <property type="match status" value="1"/>
</dbReference>
<keyword evidence="1" id="KW-1133">Transmembrane helix</keyword>
<name>A0A231VE34_THETR</name>
<reference evidence="2 4" key="1">
    <citation type="submission" date="2016-08" db="EMBL/GenBank/DDBJ databases">
        <title>A novel genetic cassette of butanologenic Thermoanaerobacterium thermosaccharolyticum that directly convert cellulose to butanol.</title>
        <authorList>
            <person name="Li T."/>
            <person name="He J."/>
        </authorList>
    </citation>
    <scope>NUCLEOTIDE SEQUENCE [LARGE SCALE GENOMIC DNA]</scope>
    <source>
        <strain evidence="2 4">TG57</strain>
    </source>
</reference>
<feature type="transmembrane region" description="Helical" evidence="1">
    <location>
        <begin position="48"/>
        <end position="70"/>
    </location>
</feature>
<protein>
    <submittedName>
        <fullName evidence="2 3">Membrane protein</fullName>
    </submittedName>
</protein>
<dbReference type="EMBL" id="NKHD01000030">
    <property type="protein sequence ID" value="OXT06405.1"/>
    <property type="molecule type" value="Genomic_DNA"/>
</dbReference>
<evidence type="ECO:0000313" key="2">
    <source>
        <dbReference type="EMBL" id="AST58885.1"/>
    </source>
</evidence>
<dbReference type="Proteomes" id="UP000214975">
    <property type="component" value="Chromosome"/>
</dbReference>
<evidence type="ECO:0000313" key="3">
    <source>
        <dbReference type="EMBL" id="OXT06405.1"/>
    </source>
</evidence>
<reference evidence="3 5" key="2">
    <citation type="submission" date="2017-06" db="EMBL/GenBank/DDBJ databases">
        <title>Isolation and characterization of a thermophilic and butanogenic Thermoanaerobacterium thermosaccharolyticum M5 capable of efficient degradation of hemicellulose.</title>
        <authorList>
            <person name="Xin F."/>
            <person name="Jiang Y."/>
        </authorList>
    </citation>
    <scope>NUCLEOTIDE SEQUENCE [LARGE SCALE GENOMIC DNA]</scope>
    <source>
        <strain evidence="3 5">M5</strain>
    </source>
</reference>
<dbReference type="InterPro" id="IPR023804">
    <property type="entry name" value="DUF3792_TM"/>
</dbReference>
<dbReference type="NCBIfam" id="TIGR04086">
    <property type="entry name" value="TIGR04086_membr"/>
    <property type="match status" value="1"/>
</dbReference>